<dbReference type="PROSITE" id="PS50977">
    <property type="entry name" value="HTH_TETR_2"/>
    <property type="match status" value="1"/>
</dbReference>
<dbReference type="InterPro" id="IPR039538">
    <property type="entry name" value="BetI_C"/>
</dbReference>
<feature type="domain" description="HTH tetR-type" evidence="6">
    <location>
        <begin position="8"/>
        <end position="68"/>
    </location>
</feature>
<evidence type="ECO:0000256" key="2">
    <source>
        <dbReference type="ARBA" id="ARBA00023015"/>
    </source>
</evidence>
<evidence type="ECO:0000256" key="1">
    <source>
        <dbReference type="ARBA" id="ARBA00022491"/>
    </source>
</evidence>
<dbReference type="Pfam" id="PF13977">
    <property type="entry name" value="TetR_C_6"/>
    <property type="match status" value="1"/>
</dbReference>
<name>A0ABP7BMY5_9MICO</name>
<evidence type="ECO:0000313" key="7">
    <source>
        <dbReference type="EMBL" id="GAA3663145.1"/>
    </source>
</evidence>
<dbReference type="InterPro" id="IPR001647">
    <property type="entry name" value="HTH_TetR"/>
</dbReference>
<organism evidence="7 8">
    <name type="scientific">Microbacterium marinilacus</name>
    <dbReference type="NCBI Taxonomy" id="415209"/>
    <lineage>
        <taxon>Bacteria</taxon>
        <taxon>Bacillati</taxon>
        <taxon>Actinomycetota</taxon>
        <taxon>Actinomycetes</taxon>
        <taxon>Micrococcales</taxon>
        <taxon>Microbacteriaceae</taxon>
        <taxon>Microbacterium</taxon>
    </lineage>
</organism>
<evidence type="ECO:0000256" key="5">
    <source>
        <dbReference type="PROSITE-ProRule" id="PRU00335"/>
    </source>
</evidence>
<protein>
    <submittedName>
        <fullName evidence="7">TetR/AcrR family transcriptional regulator</fullName>
    </submittedName>
</protein>
<evidence type="ECO:0000259" key="6">
    <source>
        <dbReference type="PROSITE" id="PS50977"/>
    </source>
</evidence>
<evidence type="ECO:0000256" key="4">
    <source>
        <dbReference type="ARBA" id="ARBA00023163"/>
    </source>
</evidence>
<dbReference type="InterPro" id="IPR036271">
    <property type="entry name" value="Tet_transcr_reg_TetR-rel_C_sf"/>
</dbReference>
<dbReference type="PANTHER" id="PTHR30055:SF228">
    <property type="entry name" value="TRANSCRIPTIONAL REGULATOR-RELATED"/>
    <property type="match status" value="1"/>
</dbReference>
<dbReference type="Proteomes" id="UP001410795">
    <property type="component" value="Unassembled WGS sequence"/>
</dbReference>
<dbReference type="SUPFAM" id="SSF46689">
    <property type="entry name" value="Homeodomain-like"/>
    <property type="match status" value="1"/>
</dbReference>
<evidence type="ECO:0000256" key="3">
    <source>
        <dbReference type="ARBA" id="ARBA00023125"/>
    </source>
</evidence>
<accession>A0ABP7BMY5</accession>
<dbReference type="Pfam" id="PF00440">
    <property type="entry name" value="TetR_N"/>
    <property type="match status" value="1"/>
</dbReference>
<sequence>MAQTFDRQARKEQLAEAVWQVILDKGVGAVSIRTVADQAGVVVGSLRYVFPTRTELLNFSAELMVARATERALATPWDDDPQEYAFQVIAQFLPLEPESRAELEVNLALVGESAAQPALIDIRNHAHEQLRAAFVRLVQLLTGSAEGDGETLASARRLHALVDGLALHLLHTDPTDAQGAEWALVLVRQEIARISAEAERAARPAP</sequence>
<dbReference type="InterPro" id="IPR009057">
    <property type="entry name" value="Homeodomain-like_sf"/>
</dbReference>
<dbReference type="SUPFAM" id="SSF48498">
    <property type="entry name" value="Tetracyclin repressor-like, C-terminal domain"/>
    <property type="match status" value="1"/>
</dbReference>
<feature type="DNA-binding region" description="H-T-H motif" evidence="5">
    <location>
        <begin position="31"/>
        <end position="50"/>
    </location>
</feature>
<dbReference type="PANTHER" id="PTHR30055">
    <property type="entry name" value="HTH-TYPE TRANSCRIPTIONAL REGULATOR RUTR"/>
    <property type="match status" value="1"/>
</dbReference>
<keyword evidence="2" id="KW-0805">Transcription regulation</keyword>
<keyword evidence="8" id="KW-1185">Reference proteome</keyword>
<comment type="caution">
    <text evidence="7">The sequence shown here is derived from an EMBL/GenBank/DDBJ whole genome shotgun (WGS) entry which is preliminary data.</text>
</comment>
<dbReference type="InterPro" id="IPR050109">
    <property type="entry name" value="HTH-type_TetR-like_transc_reg"/>
</dbReference>
<reference evidence="8" key="1">
    <citation type="journal article" date="2019" name="Int. J. Syst. Evol. Microbiol.">
        <title>The Global Catalogue of Microorganisms (GCM) 10K type strain sequencing project: providing services to taxonomists for standard genome sequencing and annotation.</title>
        <authorList>
            <consortium name="The Broad Institute Genomics Platform"/>
            <consortium name="The Broad Institute Genome Sequencing Center for Infectious Disease"/>
            <person name="Wu L."/>
            <person name="Ma J."/>
        </authorList>
    </citation>
    <scope>NUCLEOTIDE SEQUENCE [LARGE SCALE GENOMIC DNA]</scope>
    <source>
        <strain evidence="8">JCM 16546</strain>
    </source>
</reference>
<dbReference type="RefSeq" id="WP_221857341.1">
    <property type="nucleotide sequence ID" value="NZ_BAAAYV010000012.1"/>
</dbReference>
<keyword evidence="3 5" id="KW-0238">DNA-binding</keyword>
<evidence type="ECO:0000313" key="8">
    <source>
        <dbReference type="Proteomes" id="UP001410795"/>
    </source>
</evidence>
<keyword evidence="1" id="KW-0678">Repressor</keyword>
<gene>
    <name evidence="7" type="ORF">GCM10022202_26040</name>
</gene>
<proteinExistence type="predicted"/>
<keyword evidence="4" id="KW-0804">Transcription</keyword>
<dbReference type="EMBL" id="BAAAYV010000012">
    <property type="protein sequence ID" value="GAA3663145.1"/>
    <property type="molecule type" value="Genomic_DNA"/>
</dbReference>
<dbReference type="Gene3D" id="1.10.357.10">
    <property type="entry name" value="Tetracycline Repressor, domain 2"/>
    <property type="match status" value="1"/>
</dbReference>